<dbReference type="AlphaFoldDB" id="A0A1M7Y9B2"/>
<keyword evidence="2" id="KW-0012">Acyltransferase</keyword>
<dbReference type="Proteomes" id="UP000184612">
    <property type="component" value="Unassembled WGS sequence"/>
</dbReference>
<proteinExistence type="predicted"/>
<evidence type="ECO:0000313" key="5">
    <source>
        <dbReference type="Proteomes" id="UP000184612"/>
    </source>
</evidence>
<dbReference type="CDD" id="cd04301">
    <property type="entry name" value="NAT_SF"/>
    <property type="match status" value="1"/>
</dbReference>
<feature type="domain" description="N-acetyltransferase" evidence="3">
    <location>
        <begin position="4"/>
        <end position="175"/>
    </location>
</feature>
<dbReference type="GO" id="GO:0016747">
    <property type="term" value="F:acyltransferase activity, transferring groups other than amino-acyl groups"/>
    <property type="evidence" value="ECO:0007669"/>
    <property type="project" value="InterPro"/>
</dbReference>
<keyword evidence="1 4" id="KW-0808">Transferase</keyword>
<dbReference type="InterPro" id="IPR016181">
    <property type="entry name" value="Acyl_CoA_acyltransferase"/>
</dbReference>
<dbReference type="Pfam" id="PF00583">
    <property type="entry name" value="Acetyltransf_1"/>
    <property type="match status" value="1"/>
</dbReference>
<accession>A0A1M7Y9B2</accession>
<reference evidence="4 5" key="1">
    <citation type="submission" date="2016-12" db="EMBL/GenBank/DDBJ databases">
        <authorList>
            <person name="Song W.-J."/>
            <person name="Kurnit D.M."/>
        </authorList>
    </citation>
    <scope>NUCLEOTIDE SEQUENCE [LARGE SCALE GENOMIC DNA]</scope>
    <source>
        <strain evidence="4 5">DSM 12503</strain>
    </source>
</reference>
<dbReference type="OrthoDB" id="8116556at2"/>
<dbReference type="STRING" id="1121345.SAMN02745217_02164"/>
<dbReference type="EMBL" id="FRFD01000006">
    <property type="protein sequence ID" value="SHO49171.1"/>
    <property type="molecule type" value="Genomic_DNA"/>
</dbReference>
<dbReference type="SUPFAM" id="SSF55729">
    <property type="entry name" value="Acyl-CoA N-acyltransferases (Nat)"/>
    <property type="match status" value="1"/>
</dbReference>
<keyword evidence="5" id="KW-1185">Reference proteome</keyword>
<name>A0A1M7Y9B2_9FIRM</name>
<dbReference type="PROSITE" id="PS51186">
    <property type="entry name" value="GNAT"/>
    <property type="match status" value="1"/>
</dbReference>
<gene>
    <name evidence="4" type="ORF">SAMN02745217_02164</name>
</gene>
<dbReference type="PANTHER" id="PTHR43877:SF2">
    <property type="entry name" value="AMINOALKYLPHOSPHONATE N-ACETYLTRANSFERASE-RELATED"/>
    <property type="match status" value="1"/>
</dbReference>
<protein>
    <submittedName>
        <fullName evidence="4">Acetyltransferase (GNAT) family protein</fullName>
    </submittedName>
</protein>
<sequence>MKYIELKANEIDRELFSHFIRRQSVTQCWRKIDGKWCIKDAPFTDDWTEDEYNELIACLKNTITTGGFVLGAFSDGTLKGFVSVEPALFGKNKEYLDLSSIHISEDMRGRGIGKELFQLAKVWAKEHGAKKLYISAHSAVESQAFYRAMGCVEAFEYNQCHVEKEPYDCQLECLL</sequence>
<evidence type="ECO:0000256" key="1">
    <source>
        <dbReference type="ARBA" id="ARBA00022679"/>
    </source>
</evidence>
<dbReference type="RefSeq" id="WP_073588867.1">
    <property type="nucleotide sequence ID" value="NZ_FRFD01000006.1"/>
</dbReference>
<dbReference type="Gene3D" id="3.40.630.30">
    <property type="match status" value="1"/>
</dbReference>
<dbReference type="InterPro" id="IPR050832">
    <property type="entry name" value="Bact_Acetyltransf"/>
</dbReference>
<organism evidence="4 5">
    <name type="scientific">Anaerocolumna xylanovorans DSM 12503</name>
    <dbReference type="NCBI Taxonomy" id="1121345"/>
    <lineage>
        <taxon>Bacteria</taxon>
        <taxon>Bacillati</taxon>
        <taxon>Bacillota</taxon>
        <taxon>Clostridia</taxon>
        <taxon>Lachnospirales</taxon>
        <taxon>Lachnospiraceae</taxon>
        <taxon>Anaerocolumna</taxon>
    </lineage>
</organism>
<dbReference type="InterPro" id="IPR000182">
    <property type="entry name" value="GNAT_dom"/>
</dbReference>
<dbReference type="PANTHER" id="PTHR43877">
    <property type="entry name" value="AMINOALKYLPHOSPHONATE N-ACETYLTRANSFERASE-RELATED-RELATED"/>
    <property type="match status" value="1"/>
</dbReference>
<evidence type="ECO:0000313" key="4">
    <source>
        <dbReference type="EMBL" id="SHO49171.1"/>
    </source>
</evidence>
<evidence type="ECO:0000259" key="3">
    <source>
        <dbReference type="PROSITE" id="PS51186"/>
    </source>
</evidence>
<evidence type="ECO:0000256" key="2">
    <source>
        <dbReference type="ARBA" id="ARBA00023315"/>
    </source>
</evidence>